<dbReference type="AlphaFoldDB" id="A0ABD6EE88"/>
<evidence type="ECO:0000313" key="1">
    <source>
        <dbReference type="EMBL" id="MFH4978273.1"/>
    </source>
</evidence>
<dbReference type="EMBL" id="JBGFUD010003038">
    <property type="protein sequence ID" value="MFH4978273.1"/>
    <property type="molecule type" value="Genomic_DNA"/>
</dbReference>
<sequence length="19" mass="2118">MADAMLFSFTFVGFSRGSF</sequence>
<name>A0ABD6EE88_9BILA</name>
<evidence type="ECO:0000313" key="2">
    <source>
        <dbReference type="Proteomes" id="UP001608902"/>
    </source>
</evidence>
<organism evidence="1 2">
    <name type="scientific">Gnathostoma spinigerum</name>
    <dbReference type="NCBI Taxonomy" id="75299"/>
    <lineage>
        <taxon>Eukaryota</taxon>
        <taxon>Metazoa</taxon>
        <taxon>Ecdysozoa</taxon>
        <taxon>Nematoda</taxon>
        <taxon>Chromadorea</taxon>
        <taxon>Rhabditida</taxon>
        <taxon>Spirurina</taxon>
        <taxon>Gnathostomatomorpha</taxon>
        <taxon>Gnathostomatoidea</taxon>
        <taxon>Gnathostomatidae</taxon>
        <taxon>Gnathostoma</taxon>
    </lineage>
</organism>
<proteinExistence type="predicted"/>
<accession>A0ABD6EE88</accession>
<comment type="caution">
    <text evidence="1">The sequence shown here is derived from an EMBL/GenBank/DDBJ whole genome shotgun (WGS) entry which is preliminary data.</text>
</comment>
<gene>
    <name evidence="1" type="ORF">AB6A40_004982</name>
</gene>
<keyword evidence="2" id="KW-1185">Reference proteome</keyword>
<protein>
    <submittedName>
        <fullName evidence="1">Uncharacterized protein</fullName>
    </submittedName>
</protein>
<dbReference type="Proteomes" id="UP001608902">
    <property type="component" value="Unassembled WGS sequence"/>
</dbReference>
<reference evidence="1 2" key="1">
    <citation type="submission" date="2024-08" db="EMBL/GenBank/DDBJ databases">
        <title>Gnathostoma spinigerum genome.</title>
        <authorList>
            <person name="Gonzalez-Bertolin B."/>
            <person name="Monzon S."/>
            <person name="Zaballos A."/>
            <person name="Jimenez P."/>
            <person name="Dekumyoy P."/>
            <person name="Varona S."/>
            <person name="Cuesta I."/>
            <person name="Sumanam S."/>
            <person name="Adisakwattana P."/>
            <person name="Gasser R.B."/>
            <person name="Hernandez-Gonzalez A."/>
            <person name="Young N.D."/>
            <person name="Perteguer M.J."/>
        </authorList>
    </citation>
    <scope>NUCLEOTIDE SEQUENCE [LARGE SCALE GENOMIC DNA]</scope>
    <source>
        <strain evidence="1">AL3</strain>
        <tissue evidence="1">Liver</tissue>
    </source>
</reference>